<sequence>MYSDALLKLTSCVTLAISDPRLAKKAPGNCYETILSYALSEVCNDASLILSEMSRLQHKGWSDSIAWKNERSLNVAAKDTLSFAKGLLKAVKGGNKTQLAKIVERSATSILCLVHREGDGRGNGVLDLSRASQEFLKLATDIEGLLLTLLEGKERVIATEDEDLSRMLVKMKL</sequence>
<organism evidence="1 2">
    <name type="scientific">Cladobotryum mycophilum</name>
    <dbReference type="NCBI Taxonomy" id="491253"/>
    <lineage>
        <taxon>Eukaryota</taxon>
        <taxon>Fungi</taxon>
        <taxon>Dikarya</taxon>
        <taxon>Ascomycota</taxon>
        <taxon>Pezizomycotina</taxon>
        <taxon>Sordariomycetes</taxon>
        <taxon>Hypocreomycetidae</taxon>
        <taxon>Hypocreales</taxon>
        <taxon>Hypocreaceae</taxon>
        <taxon>Cladobotryum</taxon>
    </lineage>
</organism>
<gene>
    <name evidence="1" type="ORF">PT974_04940</name>
</gene>
<evidence type="ECO:0000313" key="1">
    <source>
        <dbReference type="EMBL" id="KAK5994465.1"/>
    </source>
</evidence>
<protein>
    <submittedName>
        <fullName evidence="1">Uncharacterized protein</fullName>
    </submittedName>
</protein>
<proteinExistence type="predicted"/>
<comment type="caution">
    <text evidence="1">The sequence shown here is derived from an EMBL/GenBank/DDBJ whole genome shotgun (WGS) entry which is preliminary data.</text>
</comment>
<accession>A0ABR0SQL1</accession>
<keyword evidence="2" id="KW-1185">Reference proteome</keyword>
<dbReference type="EMBL" id="JAVFKD010000010">
    <property type="protein sequence ID" value="KAK5994465.1"/>
    <property type="molecule type" value="Genomic_DNA"/>
</dbReference>
<reference evidence="1 2" key="1">
    <citation type="submission" date="2024-01" db="EMBL/GenBank/DDBJ databases">
        <title>Complete genome of Cladobotryum mycophilum ATHUM6906.</title>
        <authorList>
            <person name="Christinaki A.C."/>
            <person name="Myridakis A.I."/>
            <person name="Kouvelis V.N."/>
        </authorList>
    </citation>
    <scope>NUCLEOTIDE SEQUENCE [LARGE SCALE GENOMIC DNA]</scope>
    <source>
        <strain evidence="1 2">ATHUM6906</strain>
    </source>
</reference>
<evidence type="ECO:0000313" key="2">
    <source>
        <dbReference type="Proteomes" id="UP001338125"/>
    </source>
</evidence>
<dbReference type="Proteomes" id="UP001338125">
    <property type="component" value="Unassembled WGS sequence"/>
</dbReference>
<name>A0ABR0SQL1_9HYPO</name>